<dbReference type="SUPFAM" id="SSF55729">
    <property type="entry name" value="Acyl-CoA N-acyltransferases (Nat)"/>
    <property type="match status" value="1"/>
</dbReference>
<dbReference type="Proteomes" id="UP000492821">
    <property type="component" value="Unassembled WGS sequence"/>
</dbReference>
<evidence type="ECO:0000313" key="1">
    <source>
        <dbReference type="Proteomes" id="UP000492821"/>
    </source>
</evidence>
<dbReference type="WBParaSite" id="Pan_g2187.t1">
    <property type="protein sequence ID" value="Pan_g2187.t1"/>
    <property type="gene ID" value="Pan_g2187"/>
</dbReference>
<dbReference type="InterPro" id="IPR016181">
    <property type="entry name" value="Acyl_CoA_acyltransferase"/>
</dbReference>
<dbReference type="Gene3D" id="3.40.630.30">
    <property type="match status" value="1"/>
</dbReference>
<accession>A0A7E4VJA2</accession>
<protein>
    <submittedName>
        <fullName evidence="2">N-acetyltransferase domain-containing protein</fullName>
    </submittedName>
</protein>
<reference evidence="2" key="2">
    <citation type="submission" date="2020-10" db="UniProtKB">
        <authorList>
            <consortium name="WormBaseParasite"/>
        </authorList>
    </citation>
    <scope>IDENTIFICATION</scope>
</reference>
<name>A0A7E4VJA2_PANRE</name>
<proteinExistence type="predicted"/>
<evidence type="ECO:0000313" key="2">
    <source>
        <dbReference type="WBParaSite" id="Pan_g2187.t1"/>
    </source>
</evidence>
<sequence>PFISRFAPTMIALMENQMGKFLPADVKNLAYAQGLFVHDEFQRYGISEYLSDVSDNFVIEHGCNYVANITVTDASTEMSEKRGFKTLFHIPNDQIYVHGALKFKDLWDKNKGWSANLKKLY</sequence>
<keyword evidence="1" id="KW-1185">Reference proteome</keyword>
<organism evidence="1 2">
    <name type="scientific">Panagrellus redivivus</name>
    <name type="common">Microworm</name>
    <dbReference type="NCBI Taxonomy" id="6233"/>
    <lineage>
        <taxon>Eukaryota</taxon>
        <taxon>Metazoa</taxon>
        <taxon>Ecdysozoa</taxon>
        <taxon>Nematoda</taxon>
        <taxon>Chromadorea</taxon>
        <taxon>Rhabditida</taxon>
        <taxon>Tylenchina</taxon>
        <taxon>Panagrolaimomorpha</taxon>
        <taxon>Panagrolaimoidea</taxon>
        <taxon>Panagrolaimidae</taxon>
        <taxon>Panagrellus</taxon>
    </lineage>
</organism>
<dbReference type="AlphaFoldDB" id="A0A7E4VJA2"/>
<reference evidence="1" key="1">
    <citation type="journal article" date="2013" name="Genetics">
        <title>The draft genome and transcriptome of Panagrellus redivivus are shaped by the harsh demands of a free-living lifestyle.</title>
        <authorList>
            <person name="Srinivasan J."/>
            <person name="Dillman A.R."/>
            <person name="Macchietto M.G."/>
            <person name="Heikkinen L."/>
            <person name="Lakso M."/>
            <person name="Fracchia K.M."/>
            <person name="Antoshechkin I."/>
            <person name="Mortazavi A."/>
            <person name="Wong G."/>
            <person name="Sternberg P.W."/>
        </authorList>
    </citation>
    <scope>NUCLEOTIDE SEQUENCE [LARGE SCALE GENOMIC DNA]</scope>
    <source>
        <strain evidence="1">MT8872</strain>
    </source>
</reference>